<evidence type="ECO:0000259" key="1">
    <source>
        <dbReference type="Pfam" id="PF01841"/>
    </source>
</evidence>
<dbReference type="InterPro" id="IPR024618">
    <property type="entry name" value="DUF3857"/>
</dbReference>
<dbReference type="Pfam" id="PF01841">
    <property type="entry name" value="Transglut_core"/>
    <property type="match status" value="1"/>
</dbReference>
<comment type="caution">
    <text evidence="3">The sequence shown here is derived from an EMBL/GenBank/DDBJ whole genome shotgun (WGS) entry which is preliminary data.</text>
</comment>
<protein>
    <submittedName>
        <fullName evidence="3">DUF3857 domain-containing protein</fullName>
    </submittedName>
</protein>
<gene>
    <name evidence="3" type="ORF">KCG49_09800</name>
</gene>
<reference evidence="3" key="1">
    <citation type="submission" date="2021-04" db="EMBL/GenBank/DDBJ databases">
        <authorList>
            <person name="Pira H."/>
            <person name="Risdian C."/>
            <person name="Wink J."/>
        </authorList>
    </citation>
    <scope>NUCLEOTIDE SEQUENCE</scope>
    <source>
        <strain evidence="3">WHY3</strain>
    </source>
</reference>
<feature type="domain" description="DUF3857" evidence="2">
    <location>
        <begin position="67"/>
        <end position="207"/>
    </location>
</feature>
<dbReference type="InterPro" id="IPR002931">
    <property type="entry name" value="Transglutaminase-like"/>
</dbReference>
<evidence type="ECO:0000259" key="2">
    <source>
        <dbReference type="Pfam" id="PF12969"/>
    </source>
</evidence>
<name>A0A9X1FAM8_9FLAO</name>
<evidence type="ECO:0000313" key="4">
    <source>
        <dbReference type="Proteomes" id="UP001138894"/>
    </source>
</evidence>
<keyword evidence="4" id="KW-1185">Reference proteome</keyword>
<dbReference type="RefSeq" id="WP_218546207.1">
    <property type="nucleotide sequence ID" value="NZ_JAGSPD010000007.1"/>
</dbReference>
<proteinExistence type="predicted"/>
<dbReference type="EMBL" id="JAGSPD010000007">
    <property type="protein sequence ID" value="MBV7269478.1"/>
    <property type="molecule type" value="Genomic_DNA"/>
</dbReference>
<sequence length="648" mass="74575">MKKIYLLLSLVSVQFVFSQSPKFGKVDKAELLEKHYDKDSSANAVILYKNQETYFVSSSIGVELITEIHKRIKIYNKDGFDKATVSLNLYKSRNTKERVSRIKAYTFNLIDGKIEKTALDKDQIFKTEYSYNYNQVKFTLPNVKEGSVMDIRYKISSPFYFNIDEFRFQYDIPIKRLEAEIRTPKGYNFNAKQKGYLSFSPKHTLKQDNAIGMSVDVLNYTLNDVPALKEESFVDNIDNYRAGVVFELVSIERHGSSGRYFAKTWGDVAKTIGSTEDYKEELDKTRSFDDTLDAIIADKENDIEKMNAIFKHVKQNIKWNGLDGKYFQKGIRNAIKEKKGNAADVNLTLVAMLRYAGIDANPLIISTKDNLIPFFPTVDRLNYVIAYAYINSKRYFLDATDEFSDVNLLPLKDYNWQGILVDNNKLVWKKVGISTPKTGESQYMVTAKLDEEGIIEGNIKSRHTNHSAYEFRQNFKNRDLDAFITEKEEVLENIEISNYEAKNTDDYKGYVSESYDFYKESSADIIDGKIYIQPLLFLKINENPFRSETRAFPIDFGYPMKNRYMVNIAFPEGYVLESNPGPVAVKIPNGLGEFNFVSKVIGNKIQLSSSLELNEATMSADSYLFLKEFFNQMINKQKEQIVLAKAQP</sequence>
<dbReference type="Pfam" id="PF12969">
    <property type="entry name" value="DUF3857"/>
    <property type="match status" value="1"/>
</dbReference>
<organism evidence="3 4">
    <name type="scientific">Winogradskyella luteola</name>
    <dbReference type="NCBI Taxonomy" id="2828330"/>
    <lineage>
        <taxon>Bacteria</taxon>
        <taxon>Pseudomonadati</taxon>
        <taxon>Bacteroidota</taxon>
        <taxon>Flavobacteriia</taxon>
        <taxon>Flavobacteriales</taxon>
        <taxon>Flavobacteriaceae</taxon>
        <taxon>Winogradskyella</taxon>
    </lineage>
</organism>
<evidence type="ECO:0000313" key="3">
    <source>
        <dbReference type="EMBL" id="MBV7269478.1"/>
    </source>
</evidence>
<dbReference type="AlphaFoldDB" id="A0A9X1FAM8"/>
<feature type="domain" description="Transglutaminase-like" evidence="1">
    <location>
        <begin position="293"/>
        <end position="363"/>
    </location>
</feature>
<dbReference type="Proteomes" id="UP001138894">
    <property type="component" value="Unassembled WGS sequence"/>
</dbReference>
<accession>A0A9X1FAM8</accession>